<reference evidence="3" key="1">
    <citation type="submission" date="2012-06" db="EMBL/GenBank/DDBJ databases">
        <title>Complete sequence of chromosome of Desulfomonile tiedjei DSM 6799.</title>
        <authorList>
            <person name="Lucas S."/>
            <person name="Copeland A."/>
            <person name="Lapidus A."/>
            <person name="Glavina del Rio T."/>
            <person name="Dalin E."/>
            <person name="Tice H."/>
            <person name="Bruce D."/>
            <person name="Goodwin L."/>
            <person name="Pitluck S."/>
            <person name="Peters L."/>
            <person name="Ovchinnikova G."/>
            <person name="Zeytun A."/>
            <person name="Lu M."/>
            <person name="Kyrpides N."/>
            <person name="Mavromatis K."/>
            <person name="Ivanova N."/>
            <person name="Brettin T."/>
            <person name="Detter J.C."/>
            <person name="Han C."/>
            <person name="Larimer F."/>
            <person name="Land M."/>
            <person name="Hauser L."/>
            <person name="Markowitz V."/>
            <person name="Cheng J.-F."/>
            <person name="Hugenholtz P."/>
            <person name="Woyke T."/>
            <person name="Wu D."/>
            <person name="Spring S."/>
            <person name="Schroeder M."/>
            <person name="Brambilla E."/>
            <person name="Klenk H.-P."/>
            <person name="Eisen J.A."/>
        </authorList>
    </citation>
    <scope>NUCLEOTIDE SEQUENCE [LARGE SCALE GENOMIC DNA]</scope>
    <source>
        <strain evidence="3">ATCC 49306 / DSM 6799 / DCB-1</strain>
    </source>
</reference>
<dbReference type="AlphaFoldDB" id="I4C8F8"/>
<keyword evidence="3" id="KW-1185">Reference proteome</keyword>
<accession>I4C8F8</accession>
<evidence type="ECO:0000313" key="2">
    <source>
        <dbReference type="EMBL" id="AFM25849.1"/>
    </source>
</evidence>
<dbReference type="HOGENOM" id="CLU_1319236_0_0_7"/>
<name>I4C8F8_DESTA</name>
<sequence>MFGRRGFLLQVLSAITIGAVDFVWAQVTRKPIPRGTDRKDLVNVNPAEVDASSLEITKLEDFGVMGLDSYEAELKSWQLIVDGNVGKPLSLQFEDVLKLPPLEKAVLLVCPGFFVNHGIWTGFSLNELLKQAEVKGGTEYLTIRGPEGNYEKVERFNWPDIVQEKVFLAYKVNGVLLPKKHGFPLRVVAQDHYGSQWVKYVYRITAHA</sequence>
<dbReference type="GO" id="GO:0008482">
    <property type="term" value="F:sulfite oxidase activity"/>
    <property type="evidence" value="ECO:0007669"/>
    <property type="project" value="TreeGrafter"/>
</dbReference>
<dbReference type="CDD" id="cd00321">
    <property type="entry name" value="SO_family_Moco"/>
    <property type="match status" value="1"/>
</dbReference>
<proteinExistence type="predicted"/>
<dbReference type="PANTHER" id="PTHR19372">
    <property type="entry name" value="SULFITE REDUCTASE"/>
    <property type="match status" value="1"/>
</dbReference>
<dbReference type="Proteomes" id="UP000006055">
    <property type="component" value="Chromosome"/>
</dbReference>
<evidence type="ECO:0000259" key="1">
    <source>
        <dbReference type="Pfam" id="PF00174"/>
    </source>
</evidence>
<dbReference type="InterPro" id="IPR036374">
    <property type="entry name" value="OxRdtase_Mopterin-bd_sf"/>
</dbReference>
<dbReference type="RefSeq" id="WP_014810986.1">
    <property type="nucleotide sequence ID" value="NC_018025.1"/>
</dbReference>
<dbReference type="Gene3D" id="3.90.420.10">
    <property type="entry name" value="Oxidoreductase, molybdopterin-binding domain"/>
    <property type="match status" value="1"/>
</dbReference>
<dbReference type="EMBL" id="CP003360">
    <property type="protein sequence ID" value="AFM25849.1"/>
    <property type="molecule type" value="Genomic_DNA"/>
</dbReference>
<dbReference type="SUPFAM" id="SSF56524">
    <property type="entry name" value="Oxidoreductase molybdopterin-binding domain"/>
    <property type="match status" value="1"/>
</dbReference>
<dbReference type="eggNOG" id="COG2041">
    <property type="taxonomic scope" value="Bacteria"/>
</dbReference>
<dbReference type="KEGG" id="dti:Desti_3188"/>
<dbReference type="InterPro" id="IPR008335">
    <property type="entry name" value="Mopterin_OxRdtase_euk"/>
</dbReference>
<feature type="domain" description="Oxidoreductase molybdopterin-binding" evidence="1">
    <location>
        <begin position="73"/>
        <end position="206"/>
    </location>
</feature>
<evidence type="ECO:0000313" key="3">
    <source>
        <dbReference type="Proteomes" id="UP000006055"/>
    </source>
</evidence>
<dbReference type="GO" id="GO:0043546">
    <property type="term" value="F:molybdopterin cofactor binding"/>
    <property type="evidence" value="ECO:0007669"/>
    <property type="project" value="TreeGrafter"/>
</dbReference>
<dbReference type="InterPro" id="IPR000572">
    <property type="entry name" value="OxRdtase_Mopterin-bd_dom"/>
</dbReference>
<dbReference type="STRING" id="706587.Desti_3188"/>
<gene>
    <name evidence="2" type="ordered locus">Desti_3188</name>
</gene>
<dbReference type="GO" id="GO:0020037">
    <property type="term" value="F:heme binding"/>
    <property type="evidence" value="ECO:0007669"/>
    <property type="project" value="TreeGrafter"/>
</dbReference>
<dbReference type="PRINTS" id="PR00407">
    <property type="entry name" value="EUMOPTERIN"/>
</dbReference>
<organism evidence="2 3">
    <name type="scientific">Desulfomonile tiedjei (strain ATCC 49306 / DSM 6799 / DCB-1)</name>
    <dbReference type="NCBI Taxonomy" id="706587"/>
    <lineage>
        <taxon>Bacteria</taxon>
        <taxon>Pseudomonadati</taxon>
        <taxon>Thermodesulfobacteriota</taxon>
        <taxon>Desulfomonilia</taxon>
        <taxon>Desulfomonilales</taxon>
        <taxon>Desulfomonilaceae</taxon>
        <taxon>Desulfomonile</taxon>
    </lineage>
</organism>
<dbReference type="OrthoDB" id="9778777at2"/>
<dbReference type="GO" id="GO:0006790">
    <property type="term" value="P:sulfur compound metabolic process"/>
    <property type="evidence" value="ECO:0007669"/>
    <property type="project" value="TreeGrafter"/>
</dbReference>
<dbReference type="Pfam" id="PF00174">
    <property type="entry name" value="Oxidored_molyb"/>
    <property type="match status" value="1"/>
</dbReference>
<dbReference type="PANTHER" id="PTHR19372:SF7">
    <property type="entry name" value="SULFITE OXIDASE, MITOCHONDRIAL"/>
    <property type="match status" value="1"/>
</dbReference>
<protein>
    <submittedName>
        <fullName evidence="2">Sulfite oxidase-like oxidoreductase</fullName>
    </submittedName>
</protein>